<evidence type="ECO:0000313" key="2">
    <source>
        <dbReference type="Proteomes" id="UP001501319"/>
    </source>
</evidence>
<evidence type="ECO:0008006" key="3">
    <source>
        <dbReference type="Google" id="ProtNLM"/>
    </source>
</evidence>
<dbReference type="Proteomes" id="UP001501319">
    <property type="component" value="Unassembled WGS sequence"/>
</dbReference>
<proteinExistence type="predicted"/>
<reference evidence="1 2" key="1">
    <citation type="journal article" date="2019" name="Int. J. Syst. Evol. Microbiol.">
        <title>The Global Catalogue of Microorganisms (GCM) 10K type strain sequencing project: providing services to taxonomists for standard genome sequencing and annotation.</title>
        <authorList>
            <consortium name="The Broad Institute Genomics Platform"/>
            <consortium name="The Broad Institute Genome Sequencing Center for Infectious Disease"/>
            <person name="Wu L."/>
            <person name="Ma J."/>
        </authorList>
    </citation>
    <scope>NUCLEOTIDE SEQUENCE [LARGE SCALE GENOMIC DNA]</scope>
    <source>
        <strain evidence="1 2">JCM 14306</strain>
    </source>
</reference>
<accession>A0ABN2F0P0</accession>
<protein>
    <recommendedName>
        <fullName evidence="3">Antitoxin</fullName>
    </recommendedName>
</protein>
<evidence type="ECO:0000313" key="1">
    <source>
        <dbReference type="EMBL" id="GAA1625171.1"/>
    </source>
</evidence>
<name>A0ABN2F0P0_9ACTN</name>
<organism evidence="1 2">
    <name type="scientific">Kribbella alba</name>
    <dbReference type="NCBI Taxonomy" id="190197"/>
    <lineage>
        <taxon>Bacteria</taxon>
        <taxon>Bacillati</taxon>
        <taxon>Actinomycetota</taxon>
        <taxon>Actinomycetes</taxon>
        <taxon>Propionibacteriales</taxon>
        <taxon>Kribbellaceae</taxon>
        <taxon>Kribbella</taxon>
    </lineage>
</organism>
<comment type="caution">
    <text evidence="1">The sequence shown here is derived from an EMBL/GenBank/DDBJ whole genome shotgun (WGS) entry which is preliminary data.</text>
</comment>
<gene>
    <name evidence="1" type="ORF">GCM10009744_11140</name>
</gene>
<dbReference type="EMBL" id="BAAANE010000003">
    <property type="protein sequence ID" value="GAA1625171.1"/>
    <property type="molecule type" value="Genomic_DNA"/>
</dbReference>
<keyword evidence="2" id="KW-1185">Reference proteome</keyword>
<sequence length="61" mass="6122">MSLFGMLKDKASELLQGASGKVSEVTGVDLPLGAVADLAGQRVTDTAAGSLGEATGQESER</sequence>